<dbReference type="Pfam" id="PF18052">
    <property type="entry name" value="Rx_N"/>
    <property type="match status" value="1"/>
</dbReference>
<dbReference type="InterPro" id="IPR041118">
    <property type="entry name" value="Rx_N"/>
</dbReference>
<dbReference type="InterPro" id="IPR055414">
    <property type="entry name" value="LRR_R13L4/SHOC2-like"/>
</dbReference>
<name>A0A0E0LK07_ORYPU</name>
<dbReference type="InterPro" id="IPR038005">
    <property type="entry name" value="RX-like_CC"/>
</dbReference>
<comment type="similarity">
    <text evidence="1">Belongs to the disease resistance NB-LRR family.</text>
</comment>
<proteinExistence type="inferred from homology"/>
<dbReference type="PRINTS" id="PR00364">
    <property type="entry name" value="DISEASERSIST"/>
</dbReference>
<evidence type="ECO:0000313" key="15">
    <source>
        <dbReference type="Proteomes" id="UP000026962"/>
    </source>
</evidence>
<dbReference type="InterPro" id="IPR002182">
    <property type="entry name" value="NB-ARC"/>
</dbReference>
<keyword evidence="9" id="KW-0732">Signal</keyword>
<dbReference type="PANTHER" id="PTHR36766">
    <property type="entry name" value="PLANT BROAD-SPECTRUM MILDEW RESISTANCE PROTEIN RPW8"/>
    <property type="match status" value="1"/>
</dbReference>
<dbReference type="GO" id="GO:0005524">
    <property type="term" value="F:ATP binding"/>
    <property type="evidence" value="ECO:0007669"/>
    <property type="project" value="UniProtKB-KW"/>
</dbReference>
<feature type="domain" description="Disease resistance R13L4/SHOC-2-like LRR" evidence="13">
    <location>
        <begin position="558"/>
        <end position="861"/>
    </location>
</feature>
<keyword evidence="3" id="KW-0677">Repeat</keyword>
<evidence type="ECO:0000259" key="13">
    <source>
        <dbReference type="Pfam" id="PF23598"/>
    </source>
</evidence>
<feature type="domain" description="NB-ARC" evidence="10">
    <location>
        <begin position="184"/>
        <end position="338"/>
    </location>
</feature>
<dbReference type="Gene3D" id="3.80.10.10">
    <property type="entry name" value="Ribonuclease Inhibitor"/>
    <property type="match status" value="2"/>
</dbReference>
<evidence type="ECO:0000256" key="2">
    <source>
        <dbReference type="ARBA" id="ARBA00022614"/>
    </source>
</evidence>
<dbReference type="InterPro" id="IPR032675">
    <property type="entry name" value="LRR_dom_sf"/>
</dbReference>
<evidence type="ECO:0000256" key="3">
    <source>
        <dbReference type="ARBA" id="ARBA00022737"/>
    </source>
</evidence>
<evidence type="ECO:0008006" key="16">
    <source>
        <dbReference type="Google" id="ProtNLM"/>
    </source>
</evidence>
<reference evidence="14" key="2">
    <citation type="submission" date="2018-05" db="EMBL/GenBank/DDBJ databases">
        <title>OpunRS2 (Oryza punctata Reference Sequence Version 2).</title>
        <authorList>
            <person name="Zhang J."/>
            <person name="Kudrna D."/>
            <person name="Lee S."/>
            <person name="Talag J."/>
            <person name="Welchert J."/>
            <person name="Wing R.A."/>
        </authorList>
    </citation>
    <scope>NUCLEOTIDE SEQUENCE [LARGE SCALE GENOMIC DNA]</scope>
</reference>
<evidence type="ECO:0000256" key="7">
    <source>
        <dbReference type="ARBA" id="ARBA00023054"/>
    </source>
</evidence>
<feature type="chain" id="PRO_5002366395" description="AAA+ ATPase domain-containing protein" evidence="9">
    <location>
        <begin position="22"/>
        <end position="898"/>
    </location>
</feature>
<keyword evidence="4" id="KW-0547">Nucleotide-binding</keyword>
<keyword evidence="6" id="KW-0067">ATP-binding</keyword>
<dbReference type="eggNOG" id="KOG4658">
    <property type="taxonomic scope" value="Eukaryota"/>
</dbReference>
<dbReference type="Gene3D" id="3.40.50.300">
    <property type="entry name" value="P-loop containing nucleotide triphosphate hydrolases"/>
    <property type="match status" value="1"/>
</dbReference>
<evidence type="ECO:0000259" key="10">
    <source>
        <dbReference type="Pfam" id="PF00931"/>
    </source>
</evidence>
<reference evidence="14" key="1">
    <citation type="submission" date="2015-04" db="UniProtKB">
        <authorList>
            <consortium name="EnsemblPlants"/>
        </authorList>
    </citation>
    <scope>IDENTIFICATION</scope>
</reference>
<dbReference type="HOGENOM" id="CLU_000837_8_6_1"/>
<organism evidence="14">
    <name type="scientific">Oryza punctata</name>
    <name type="common">Red rice</name>
    <dbReference type="NCBI Taxonomy" id="4537"/>
    <lineage>
        <taxon>Eukaryota</taxon>
        <taxon>Viridiplantae</taxon>
        <taxon>Streptophyta</taxon>
        <taxon>Embryophyta</taxon>
        <taxon>Tracheophyta</taxon>
        <taxon>Spermatophyta</taxon>
        <taxon>Magnoliopsida</taxon>
        <taxon>Liliopsida</taxon>
        <taxon>Poales</taxon>
        <taxon>Poaceae</taxon>
        <taxon>BOP clade</taxon>
        <taxon>Oryzoideae</taxon>
        <taxon>Oryzeae</taxon>
        <taxon>Oryzinae</taxon>
        <taxon>Oryza</taxon>
    </lineage>
</organism>
<keyword evidence="15" id="KW-1185">Reference proteome</keyword>
<evidence type="ECO:0000256" key="6">
    <source>
        <dbReference type="ARBA" id="ARBA00022840"/>
    </source>
</evidence>
<dbReference type="GO" id="GO:0051707">
    <property type="term" value="P:response to other organism"/>
    <property type="evidence" value="ECO:0007669"/>
    <property type="project" value="UniProtKB-ARBA"/>
</dbReference>
<keyword evidence="5" id="KW-0611">Plant defense</keyword>
<feature type="domain" description="Disease resistance N-terminal" evidence="11">
    <location>
        <begin position="16"/>
        <end position="96"/>
    </location>
</feature>
<dbReference type="FunFam" id="3.40.50.300:FF:001091">
    <property type="entry name" value="Probable disease resistance protein At1g61300"/>
    <property type="match status" value="1"/>
</dbReference>
<evidence type="ECO:0000259" key="11">
    <source>
        <dbReference type="Pfam" id="PF18052"/>
    </source>
</evidence>
<dbReference type="InterPro" id="IPR042197">
    <property type="entry name" value="Apaf_helical"/>
</dbReference>
<dbReference type="OMA" id="CFALTSK"/>
<dbReference type="AlphaFoldDB" id="A0A0E0LK07"/>
<evidence type="ECO:0000256" key="1">
    <source>
        <dbReference type="ARBA" id="ARBA00008894"/>
    </source>
</evidence>
<dbReference type="InterPro" id="IPR027417">
    <property type="entry name" value="P-loop_NTPase"/>
</dbReference>
<dbReference type="SUPFAM" id="SSF52058">
    <property type="entry name" value="L domain-like"/>
    <property type="match status" value="1"/>
</dbReference>
<dbReference type="InterPro" id="IPR036388">
    <property type="entry name" value="WH-like_DNA-bd_sf"/>
</dbReference>
<dbReference type="GO" id="GO:0043531">
    <property type="term" value="F:ADP binding"/>
    <property type="evidence" value="ECO:0007669"/>
    <property type="project" value="InterPro"/>
</dbReference>
<protein>
    <recommendedName>
        <fullName evidence="16">AAA+ ATPase domain-containing protein</fullName>
    </recommendedName>
</protein>
<accession>A0A0E0LK07</accession>
<dbReference type="Pfam" id="PF23559">
    <property type="entry name" value="WHD_DRP"/>
    <property type="match status" value="1"/>
</dbReference>
<dbReference type="EnsemblPlants" id="OPUNC07G11310.1">
    <property type="protein sequence ID" value="OPUNC07G11310.1"/>
    <property type="gene ID" value="OPUNC07G11310"/>
</dbReference>
<dbReference type="Pfam" id="PF00931">
    <property type="entry name" value="NB-ARC"/>
    <property type="match status" value="1"/>
</dbReference>
<keyword evidence="7 8" id="KW-0175">Coiled coil</keyword>
<dbReference type="Gene3D" id="1.10.10.10">
    <property type="entry name" value="Winged helix-like DNA-binding domain superfamily/Winged helix DNA-binding domain"/>
    <property type="match status" value="1"/>
</dbReference>
<evidence type="ECO:0000259" key="12">
    <source>
        <dbReference type="Pfam" id="PF23559"/>
    </source>
</evidence>
<evidence type="ECO:0000256" key="4">
    <source>
        <dbReference type="ARBA" id="ARBA00022741"/>
    </source>
</evidence>
<sequence length="898" mass="102920">MQPALLTSIPNIALLLGTLTAEQISRVRRVKDEVTKLKRQFEQMLDIVEELEQMNHHDAKTKHWMRQLRDYVYRTEDIIDLYRIDAERRKAIESAEKLERHIKLLLSCPKGVSVGCRVSSSIHKLNLDIEKISRESSTLQRRYSAMHSQLIGSLSDTIPYHESNIVGCGVADNTRKLVKLIRTTADQGTVVFAIAGTVGIGKTTLARQIYHNMEMLQTFDLQLWVCVNKDADYLTLLKKIITAAGGNPSGLDHSREKLESKLNSFIRERRFFLVLDDVWDETTWENMLENQLQCAAPGSRILMTTRHKHVAKRMGAVHIHHVNRLHEEDGWDLLRSRARLDKDEETVYMQAIGRKIVERCDGLPMVIKAVGGVLRCCEPTCNEWQNVCNSIFNVLPDDVQTLIRLSYVDLPSPLKRCFLYCSLFPADFVIRRRYVTQQWVSEGFIEATHNSALEEVAEEHYRVLIERSLLQPELGLDGEDGARMPNIFRWLAKELSREENFSGDLGNMQSPFEPRRLSFASQPVETVPQGIRKLTHLRTLLFFENRNLDSNSHGLARTFRRLTLLRVLDLHSSNVEHVPNALGNVVHLRYVNLSRTRVRELPDSITNLRLLQFLILNDCEDLNYLPRGIEQLRNLRSLEISGHNNLRHPKISLGRLCELSCMRGFLVKAAATEGNQFNASGWPLTELTLLSKLTSLQILRLERATRVDALESALSQKVNLRELELCCVNEQDNQEFAIRDVFEVLCPAPRLVVLKLQKYFGQEYPSWIAESKLPNLQCLELQGCSCKRLPALGELPQLRSLVLVDLKNLDIVGSELRGRLHANKAAFPRLEKLDFNGLDILRSWIDLQDGDLPFLRSVRFVRCWKLESVPSVIWSRTKLGNINIDECPDLRWSPHGGD</sequence>
<dbReference type="SUPFAM" id="SSF52540">
    <property type="entry name" value="P-loop containing nucleoside triphosphate hydrolases"/>
    <property type="match status" value="1"/>
</dbReference>
<evidence type="ECO:0000313" key="14">
    <source>
        <dbReference type="EnsemblPlants" id="OPUNC07G11310.1"/>
    </source>
</evidence>
<feature type="signal peptide" evidence="9">
    <location>
        <begin position="1"/>
        <end position="21"/>
    </location>
</feature>
<feature type="domain" description="Disease resistance protein winged helix" evidence="12">
    <location>
        <begin position="423"/>
        <end position="481"/>
    </location>
</feature>
<dbReference type="Gene3D" id="1.10.8.430">
    <property type="entry name" value="Helical domain of apoptotic protease-activating factors"/>
    <property type="match status" value="1"/>
</dbReference>
<dbReference type="Gene3D" id="1.20.5.4130">
    <property type="match status" value="1"/>
</dbReference>
<feature type="coiled-coil region" evidence="8">
    <location>
        <begin position="27"/>
        <end position="54"/>
    </location>
</feature>
<keyword evidence="2" id="KW-0433">Leucine-rich repeat</keyword>
<evidence type="ECO:0000256" key="9">
    <source>
        <dbReference type="SAM" id="SignalP"/>
    </source>
</evidence>
<dbReference type="Proteomes" id="UP000026962">
    <property type="component" value="Chromosome 7"/>
</dbReference>
<dbReference type="InterPro" id="IPR058922">
    <property type="entry name" value="WHD_DRP"/>
</dbReference>
<dbReference type="GO" id="GO:0006952">
    <property type="term" value="P:defense response"/>
    <property type="evidence" value="ECO:0007669"/>
    <property type="project" value="UniProtKB-KW"/>
</dbReference>
<evidence type="ECO:0000256" key="8">
    <source>
        <dbReference type="SAM" id="Coils"/>
    </source>
</evidence>
<dbReference type="PANTHER" id="PTHR36766:SF70">
    <property type="entry name" value="DISEASE RESISTANCE PROTEIN RGA4"/>
    <property type="match status" value="1"/>
</dbReference>
<dbReference type="Gramene" id="OPUNC07G11310.1">
    <property type="protein sequence ID" value="OPUNC07G11310.1"/>
    <property type="gene ID" value="OPUNC07G11310"/>
</dbReference>
<evidence type="ECO:0000256" key="5">
    <source>
        <dbReference type="ARBA" id="ARBA00022821"/>
    </source>
</evidence>
<dbReference type="Pfam" id="PF23598">
    <property type="entry name" value="LRR_14"/>
    <property type="match status" value="1"/>
</dbReference>
<dbReference type="CDD" id="cd14798">
    <property type="entry name" value="RX-CC_like"/>
    <property type="match status" value="1"/>
</dbReference>
<dbReference type="STRING" id="4537.A0A0E0LK07"/>